<name>A0A5M6CC53_9TREE</name>
<dbReference type="GeneID" id="43586160"/>
<dbReference type="Proteomes" id="UP000322225">
    <property type="component" value="Chromosome 13"/>
</dbReference>
<reference evidence="2" key="1">
    <citation type="submission" date="2017-08" db="EMBL/GenBank/DDBJ databases">
        <authorList>
            <person name="Cuomo C."/>
            <person name="Billmyre B."/>
            <person name="Heitman J."/>
        </authorList>
    </citation>
    <scope>NUCLEOTIDE SEQUENCE</scope>
    <source>
        <strain evidence="2">CBS 12478</strain>
    </source>
</reference>
<reference evidence="2" key="2">
    <citation type="submission" date="2024-01" db="EMBL/GenBank/DDBJ databases">
        <title>Comparative genomics of Cryptococcus and Kwoniella reveals pathogenesis evolution and contrasting modes of karyotype evolution via chromosome fusion or intercentromeric recombination.</title>
        <authorList>
            <person name="Coelho M.A."/>
            <person name="David-Palma M."/>
            <person name="Shea T."/>
            <person name="Bowers K."/>
            <person name="McGinley-Smith S."/>
            <person name="Mohammad A.W."/>
            <person name="Gnirke A."/>
            <person name="Yurkov A.M."/>
            <person name="Nowrousian M."/>
            <person name="Sun S."/>
            <person name="Cuomo C.A."/>
            <person name="Heitman J."/>
        </authorList>
    </citation>
    <scope>NUCLEOTIDE SEQUENCE</scope>
    <source>
        <strain evidence="2">CBS 12478</strain>
    </source>
</reference>
<accession>A0A5M6CC53</accession>
<proteinExistence type="predicted"/>
<sequence>MPKIPSQRDHSSAAFYKFRGDRSGTSLARSAARSLAPSPEVATSSHRKIDPLRLYRAAKQKKEKPRRLAIHQVLGIPVTLSNCNVLSDQKFTIPVPPLFESLYIESTVERVTYRKLPKSHRVDHRFRERETKVAHSAFAWNRAVGYIADYIKTLGGDCLTSSNVETVLHNDHLSKSTIILLPRLLDEEFMKIRSSNVPTISFGEFLDFSEALRLTTVNISAQVVELDHRFDQALHIYDEVTSSRGDVQMRNGEVRSKRRKRGRRPNECGFSRELEDINEEEQYMNGP</sequence>
<keyword evidence="3" id="KW-1185">Reference proteome</keyword>
<evidence type="ECO:0000313" key="3">
    <source>
        <dbReference type="Proteomes" id="UP000322225"/>
    </source>
</evidence>
<dbReference type="AlphaFoldDB" id="A0A5M6CC53"/>
<protein>
    <submittedName>
        <fullName evidence="2">Uncharacterized protein</fullName>
    </submittedName>
</protein>
<evidence type="ECO:0000313" key="2">
    <source>
        <dbReference type="EMBL" id="WWD22394.1"/>
    </source>
</evidence>
<feature type="region of interest" description="Disordered" evidence="1">
    <location>
        <begin position="252"/>
        <end position="287"/>
    </location>
</feature>
<feature type="compositionally biased region" description="Acidic residues" evidence="1">
    <location>
        <begin position="276"/>
        <end position="287"/>
    </location>
</feature>
<feature type="compositionally biased region" description="Basic and acidic residues" evidence="1">
    <location>
        <begin position="264"/>
        <end position="275"/>
    </location>
</feature>
<dbReference type="KEGG" id="ksn:43586160"/>
<dbReference type="EMBL" id="CP144063">
    <property type="protein sequence ID" value="WWD22394.1"/>
    <property type="molecule type" value="Genomic_DNA"/>
</dbReference>
<organism evidence="2 3">
    <name type="scientific">Kwoniella shandongensis</name>
    <dbReference type="NCBI Taxonomy" id="1734106"/>
    <lineage>
        <taxon>Eukaryota</taxon>
        <taxon>Fungi</taxon>
        <taxon>Dikarya</taxon>
        <taxon>Basidiomycota</taxon>
        <taxon>Agaricomycotina</taxon>
        <taxon>Tremellomycetes</taxon>
        <taxon>Tremellales</taxon>
        <taxon>Cryptococcaceae</taxon>
        <taxon>Kwoniella</taxon>
    </lineage>
</organism>
<dbReference type="RefSeq" id="XP_031863607.1">
    <property type="nucleotide sequence ID" value="XM_032002050.1"/>
</dbReference>
<evidence type="ECO:0000256" key="1">
    <source>
        <dbReference type="SAM" id="MobiDB-lite"/>
    </source>
</evidence>
<gene>
    <name evidence="2" type="ORF">CI109_106885</name>
</gene>